<accession>A0A917SZD1</accession>
<protein>
    <submittedName>
        <fullName evidence="2">Uncharacterized protein</fullName>
    </submittedName>
</protein>
<feature type="region of interest" description="Disordered" evidence="1">
    <location>
        <begin position="822"/>
        <end position="863"/>
    </location>
</feature>
<gene>
    <name evidence="2" type="ORF">GCM10007977_001350</name>
</gene>
<dbReference type="EMBL" id="BMPI01000001">
    <property type="protein sequence ID" value="GGM03689.1"/>
    <property type="molecule type" value="Genomic_DNA"/>
</dbReference>
<feature type="compositionally biased region" description="Gly residues" evidence="1">
    <location>
        <begin position="844"/>
        <end position="859"/>
    </location>
</feature>
<feature type="compositionally biased region" description="Gly residues" evidence="1">
    <location>
        <begin position="1186"/>
        <end position="1197"/>
    </location>
</feature>
<name>A0A917SZD1_9ACTN</name>
<keyword evidence="3" id="KW-1185">Reference proteome</keyword>
<proteinExistence type="predicted"/>
<feature type="compositionally biased region" description="Basic residues" evidence="1">
    <location>
        <begin position="1154"/>
        <end position="1169"/>
    </location>
</feature>
<comment type="caution">
    <text evidence="2">The sequence shown here is derived from an EMBL/GenBank/DDBJ whole genome shotgun (WGS) entry which is preliminary data.</text>
</comment>
<sequence>MPVVQRQPEPPRAGQPLGRLLAAQRREPSHKPGAQLRVDRTLLVVAQPAPPGQARRSRGDSLVGQPVRVCAVEAVPADALDPSPLAPAVTGTGRPATSGGREAGGQPSRRSGARLPAGGRAKLGDAPLPGETAGRGDEHGLGGRVLTRDPAAGPGRRHLGPHPDGLYPLALELGQAHLTQGAGDGGPVARGVGTHRCRERVDEHAEVPRERLRLRKLGVDLRQRGRVLSDQSVGGPGPMGRFGEILDPHRGGRRPGPDELVPVRVVGGGGSRRLLDLFPRGPAGLGVPASRLRLAEAFVQPLGLREPRGVLRGWGTAVGDEGHDRGDPPRRVLGLGGVDAGQLPSAGLCLGEQPHRGRDAAQPLGLLGLGPGTRPLDLGPLVGAQCRRPGRVERLRVVAAVPRPLRQRALVGTVPGGLGRRADRDQPAVELRRAGLQGLAEDVVVCPPGPFPRFVEDRVAGAQRRLDAGPELRGGAEFAGVRPVARHAEHEPLLGRHEVAPRLRSGRRRLLVVPPELLAGPVDLGLSPADGRGHLVEERVGRGGVLQPEPVRRLLGEPGEDPLELLLGGELRGCPAPAGPGRVGAGLVRGARAQLVSAKVVADRGEHLAQHVELRQVAEHLMGRLALAVLVRRGELRVDGGAGRGARVVGLRRGQRDRRGDGPQKLDQVRGPRPAASRGQDRFGDGVVRAAPLPVRLGPQGVGRRCGGRRRRQELVDGGALGARPGVVDLLRVVVEVCPYGFPVRRVVGLGRAGPGTPVHAVQPYRPCEPGRGVAHRKDLARRRVIGQSERQGGDRGQVTRDIVAVEVVEHVEHVRHMRVRQHHVRAGNHAEPAAGLPERLGQRGAGRLGGEGEGGGPGAAHDLLPRRLRRRLAGLADQLRLLRRGDLEARVVRGAAQLPGIRHRPPVGLTGQPGGVGDVVVLAPFPGPEHLAQRELLRRRRPGRGQHRVAEGEVRCPVRVRLLRAVVRVQDVLAGLRRPCLKPAAPDEPLLVHGLPQHRAYGGVALGGVAAERLGGLPPGLHHEGRVAARGQGVDQRLMVRRKLVHQGEGRDLVGGERVGVAQAGRRPRLRRGEVLVRGGTGERGLTQPPQVRLRALRPGALVQHAVGQHGRLRLGQLRWAVVEQPPVRRRRPGPSLVGRRDLGGRQHGGAIARHRPGGAARSRRVRGHGWAGQPPGLRDQCHGLGEGRGPRGGQPGTAEMVPRQLVVALLGGAHLRRDRRNPLDAVSGDERGPERHLPLGAPGPPQRDLRGPELRGCGLRGGLGGVAGRQDLAGERELGGRVGEVRHVVGGGPGPLGPVGDLFPRGQHRRGEPAVLHTGEPRQGPQPLDRVDQRHQLVGVLRGDRERVAVRLPGDQVQFGLRLRLRAGATQLVDAGRRLGPALRRFRQAPLEGQLAGQLDRAVVVERLLRIGRRSRTGVAVRGRHRYGYGYRRGIGRHRRGIGELLLSRLRHRDEAAERGAVVQHRDRWATGPAGRPEVAVLADHVEPHLERVGGELDDEVRLAAAGPPPGLSQVVGEPLRTGGVEAVMPPERLVAPIQQGNLVGHESAQRRERRRPERLRTPRWTGRLVRRAAAHHPVHVRRGHRDDRLEQTVCAVGHVDERVGLRLEPVQCVLLGR</sequence>
<feature type="compositionally biased region" description="Basic and acidic residues" evidence="1">
    <location>
        <begin position="657"/>
        <end position="670"/>
    </location>
</feature>
<evidence type="ECO:0000256" key="1">
    <source>
        <dbReference type="SAM" id="MobiDB-lite"/>
    </source>
</evidence>
<evidence type="ECO:0000313" key="3">
    <source>
        <dbReference type="Proteomes" id="UP000642070"/>
    </source>
</evidence>
<feature type="region of interest" description="Disordered" evidence="1">
    <location>
        <begin position="1130"/>
        <end position="1200"/>
    </location>
</feature>
<evidence type="ECO:0000313" key="2">
    <source>
        <dbReference type="EMBL" id="GGM03689.1"/>
    </source>
</evidence>
<feature type="compositionally biased region" description="Low complexity" evidence="1">
    <location>
        <begin position="80"/>
        <end position="89"/>
    </location>
</feature>
<feature type="compositionally biased region" description="Basic and acidic residues" evidence="1">
    <location>
        <begin position="1230"/>
        <end position="1239"/>
    </location>
</feature>
<feature type="region of interest" description="Disordered" evidence="1">
    <location>
        <begin position="1"/>
        <end position="61"/>
    </location>
</feature>
<reference evidence="2" key="2">
    <citation type="submission" date="2020-09" db="EMBL/GenBank/DDBJ databases">
        <authorList>
            <person name="Sun Q."/>
            <person name="Ohkuma M."/>
        </authorList>
    </citation>
    <scope>NUCLEOTIDE SEQUENCE</scope>
    <source>
        <strain evidence="2">JCM 19831</strain>
    </source>
</reference>
<feature type="region of interest" description="Disordered" evidence="1">
    <location>
        <begin position="80"/>
        <end position="162"/>
    </location>
</feature>
<organism evidence="2 3">
    <name type="scientific">Dactylosporangium sucinum</name>
    <dbReference type="NCBI Taxonomy" id="1424081"/>
    <lineage>
        <taxon>Bacteria</taxon>
        <taxon>Bacillati</taxon>
        <taxon>Actinomycetota</taxon>
        <taxon>Actinomycetes</taxon>
        <taxon>Micromonosporales</taxon>
        <taxon>Micromonosporaceae</taxon>
        <taxon>Dactylosporangium</taxon>
    </lineage>
</organism>
<dbReference type="Proteomes" id="UP000642070">
    <property type="component" value="Unassembled WGS sequence"/>
</dbReference>
<feature type="region of interest" description="Disordered" evidence="1">
    <location>
        <begin position="648"/>
        <end position="684"/>
    </location>
</feature>
<feature type="region of interest" description="Disordered" evidence="1">
    <location>
        <begin position="1220"/>
        <end position="1258"/>
    </location>
</feature>
<reference evidence="2" key="1">
    <citation type="journal article" date="2014" name="Int. J. Syst. Evol. Microbiol.">
        <title>Complete genome sequence of Corynebacterium casei LMG S-19264T (=DSM 44701T), isolated from a smear-ripened cheese.</title>
        <authorList>
            <consortium name="US DOE Joint Genome Institute (JGI-PGF)"/>
            <person name="Walter F."/>
            <person name="Albersmeier A."/>
            <person name="Kalinowski J."/>
            <person name="Ruckert C."/>
        </authorList>
    </citation>
    <scope>NUCLEOTIDE SEQUENCE</scope>
    <source>
        <strain evidence="2">JCM 19831</strain>
    </source>
</reference>